<organism evidence="3 4">
    <name type="scientific">Kyrpidia spormannii</name>
    <dbReference type="NCBI Taxonomy" id="2055160"/>
    <lineage>
        <taxon>Bacteria</taxon>
        <taxon>Bacillati</taxon>
        <taxon>Bacillota</taxon>
        <taxon>Bacilli</taxon>
        <taxon>Bacillales</taxon>
        <taxon>Alicyclobacillaceae</taxon>
        <taxon>Kyrpidia</taxon>
    </lineage>
</organism>
<protein>
    <recommendedName>
        <fullName evidence="2">Helix-turn-helix domain-containing protein</fullName>
    </recommendedName>
</protein>
<dbReference type="Pfam" id="PF12728">
    <property type="entry name" value="HTH_17"/>
    <property type="match status" value="1"/>
</dbReference>
<feature type="region of interest" description="Disordered" evidence="1">
    <location>
        <begin position="1"/>
        <end position="36"/>
    </location>
</feature>
<reference evidence="4" key="1">
    <citation type="submission" date="2017-11" db="EMBL/GenBank/DDBJ databases">
        <title>Complete Genome Sequence of Kyrpidia sp. Strain EA-1, a thermophilic, hydrogen-oxidizing Bacterium, isolated from the Azores.</title>
        <authorList>
            <person name="Reiner J.E."/>
            <person name="Lapp C.J."/>
            <person name="Bunk B."/>
            <person name="Gescher J."/>
        </authorList>
    </citation>
    <scope>NUCLEOTIDE SEQUENCE [LARGE SCALE GENOMIC DNA]</scope>
    <source>
        <strain evidence="4">EA-1</strain>
    </source>
</reference>
<feature type="region of interest" description="Disordered" evidence="1">
    <location>
        <begin position="123"/>
        <end position="143"/>
    </location>
</feature>
<feature type="compositionally biased region" description="Basic and acidic residues" evidence="1">
    <location>
        <begin position="15"/>
        <end position="24"/>
    </location>
</feature>
<gene>
    <name evidence="3" type="ORF">CVV65_05735</name>
</gene>
<keyword evidence="4" id="KW-1185">Reference proteome</keyword>
<name>A0A2K8N5B3_9BACL</name>
<dbReference type="Proteomes" id="UP000231932">
    <property type="component" value="Chromosome"/>
</dbReference>
<evidence type="ECO:0000256" key="1">
    <source>
        <dbReference type="SAM" id="MobiDB-lite"/>
    </source>
</evidence>
<dbReference type="InterPro" id="IPR009061">
    <property type="entry name" value="DNA-bd_dom_put_sf"/>
</dbReference>
<evidence type="ECO:0000313" key="4">
    <source>
        <dbReference type="Proteomes" id="UP000231932"/>
    </source>
</evidence>
<feature type="domain" description="Helix-turn-helix" evidence="2">
    <location>
        <begin position="40"/>
        <end position="91"/>
    </location>
</feature>
<sequence length="143" mass="16352">MQMNSIDTFDGSEYDGDRERDKPMRQTAAVEQTTKLGGNWVTTGEAKKMLGVSSVNTVKRWVAEGKLEARKFGETGWMRISVESIQRLLRSGDKNVQAFQNLKRRADAMADLDFDLTEEDLDAMSDRQMGQLPWKEEKKETEK</sequence>
<dbReference type="AlphaFoldDB" id="A0A2K8N5B3"/>
<evidence type="ECO:0000259" key="2">
    <source>
        <dbReference type="Pfam" id="PF12728"/>
    </source>
</evidence>
<feature type="compositionally biased region" description="Basic and acidic residues" evidence="1">
    <location>
        <begin position="134"/>
        <end position="143"/>
    </location>
</feature>
<accession>A0A2K8N5B3</accession>
<dbReference type="Gene3D" id="1.10.1660.10">
    <property type="match status" value="1"/>
</dbReference>
<dbReference type="SUPFAM" id="SSF46955">
    <property type="entry name" value="Putative DNA-binding domain"/>
    <property type="match status" value="1"/>
</dbReference>
<dbReference type="KEGG" id="kyr:CVV65_05735"/>
<dbReference type="InterPro" id="IPR041657">
    <property type="entry name" value="HTH_17"/>
</dbReference>
<dbReference type="EMBL" id="CP024955">
    <property type="protein sequence ID" value="ATY84518.1"/>
    <property type="molecule type" value="Genomic_DNA"/>
</dbReference>
<evidence type="ECO:0000313" key="3">
    <source>
        <dbReference type="EMBL" id="ATY84518.1"/>
    </source>
</evidence>
<proteinExistence type="predicted"/>